<accession>N9DMJ9</accession>
<evidence type="ECO:0008006" key="3">
    <source>
        <dbReference type="Google" id="ProtNLM"/>
    </source>
</evidence>
<protein>
    <recommendedName>
        <fullName evidence="3">DUF4303 domain-containing protein</fullName>
    </recommendedName>
</protein>
<sequence>MPEPTTLLKQVLIEEFQQLYQHYKNDDIYACALVFNEYLQIDYLAISTQRSIYAEHEDRAQYLSKLERWNIQKWRSRLRPAQSSALHSFRDILAGSAAVAHSFSPPMLQAAPGQSSSNLQTLLDAFKQAKEALVTSNGQDLHQILFFIGLPSQPELEIQSALYLNPSSGGLQSFLHDRTPKQQAIQHSNRFKLSQADKDLLIDLAQLAEVEPYNELQVAHAAYLLTLESNFMDTNAYIQKLAQTIAAMATGSKDSCAMQKDEILARINQFYHSSHFTAQPAS</sequence>
<dbReference type="Pfam" id="PF14136">
    <property type="entry name" value="DUF4303"/>
    <property type="match status" value="1"/>
</dbReference>
<gene>
    <name evidence="1" type="ORF">F941_02825</name>
</gene>
<dbReference type="eggNOG" id="ENOG5031QR9">
    <property type="taxonomic scope" value="Bacteria"/>
</dbReference>
<evidence type="ECO:0000313" key="1">
    <source>
        <dbReference type="EMBL" id="ENV81683.1"/>
    </source>
</evidence>
<dbReference type="OrthoDB" id="6712252at2"/>
<evidence type="ECO:0000313" key="2">
    <source>
        <dbReference type="Proteomes" id="UP000018460"/>
    </source>
</evidence>
<dbReference type="AlphaFoldDB" id="N9DMJ9"/>
<dbReference type="Proteomes" id="UP000018460">
    <property type="component" value="Unassembled WGS sequence"/>
</dbReference>
<keyword evidence="2" id="KW-1185">Reference proteome</keyword>
<dbReference type="EMBL" id="APQD01000021">
    <property type="protein sequence ID" value="ENV81683.1"/>
    <property type="molecule type" value="Genomic_DNA"/>
</dbReference>
<organism evidence="1 2">
    <name type="scientific">Acinetobacter bouvetii DSM 14964 = CIP 107468</name>
    <dbReference type="NCBI Taxonomy" id="1120925"/>
    <lineage>
        <taxon>Bacteria</taxon>
        <taxon>Pseudomonadati</taxon>
        <taxon>Pseudomonadota</taxon>
        <taxon>Gammaproteobacteria</taxon>
        <taxon>Moraxellales</taxon>
        <taxon>Moraxellaceae</taxon>
        <taxon>Acinetobacter</taxon>
    </lineage>
</organism>
<reference evidence="1 2" key="1">
    <citation type="submission" date="2013-02" db="EMBL/GenBank/DDBJ databases">
        <title>The Genome Sequence of Acinetobacter bouvetii CIP 107468.</title>
        <authorList>
            <consortium name="The Broad Institute Genome Sequencing Platform"/>
            <consortium name="The Broad Institute Genome Sequencing Center for Infectious Disease"/>
            <person name="Cerqueira G."/>
            <person name="Feldgarden M."/>
            <person name="Courvalin P."/>
            <person name="Perichon B."/>
            <person name="Grillot-Courvalin C."/>
            <person name="Clermont D."/>
            <person name="Rocha E."/>
            <person name="Yoon E.-J."/>
            <person name="Nemec A."/>
            <person name="Walker B."/>
            <person name="Young S.K."/>
            <person name="Zeng Q."/>
            <person name="Gargeya S."/>
            <person name="Fitzgerald M."/>
            <person name="Haas B."/>
            <person name="Abouelleil A."/>
            <person name="Alvarado L."/>
            <person name="Arachchi H.M."/>
            <person name="Berlin A.M."/>
            <person name="Chapman S.B."/>
            <person name="Dewar J."/>
            <person name="Goldberg J."/>
            <person name="Griggs A."/>
            <person name="Gujja S."/>
            <person name="Hansen M."/>
            <person name="Howarth C."/>
            <person name="Imamovic A."/>
            <person name="Larimer J."/>
            <person name="McCowan C."/>
            <person name="Murphy C."/>
            <person name="Neiman D."/>
            <person name="Pearson M."/>
            <person name="Priest M."/>
            <person name="Roberts A."/>
            <person name="Saif S."/>
            <person name="Shea T."/>
            <person name="Sisk P."/>
            <person name="Sykes S."/>
            <person name="Wortman J."/>
            <person name="Nusbaum C."/>
            <person name="Birren B."/>
        </authorList>
    </citation>
    <scope>NUCLEOTIDE SEQUENCE [LARGE SCALE GENOMIC DNA]</scope>
    <source>
        <strain evidence="1 2">CIP 107468</strain>
    </source>
</reference>
<dbReference type="InterPro" id="IPR025409">
    <property type="entry name" value="DUF4303"/>
</dbReference>
<name>N9DMJ9_9GAMM</name>
<comment type="caution">
    <text evidence="1">The sequence shown here is derived from an EMBL/GenBank/DDBJ whole genome shotgun (WGS) entry which is preliminary data.</text>
</comment>
<dbReference type="RefSeq" id="WP_005012628.1">
    <property type="nucleotide sequence ID" value="NZ_KB849729.1"/>
</dbReference>
<dbReference type="PATRIC" id="fig|1120925.3.peg.2964"/>
<proteinExistence type="predicted"/>